<gene>
    <name evidence="17" type="ORF">FHX64_002889</name>
</gene>
<dbReference type="InterPro" id="IPR015864">
    <property type="entry name" value="FAD_synthase"/>
</dbReference>
<dbReference type="GO" id="GO:0009231">
    <property type="term" value="P:riboflavin biosynthetic process"/>
    <property type="evidence" value="ECO:0007669"/>
    <property type="project" value="InterPro"/>
</dbReference>
<dbReference type="InterPro" id="IPR015865">
    <property type="entry name" value="Riboflavin_kinase_bac/euk"/>
</dbReference>
<evidence type="ECO:0000256" key="12">
    <source>
        <dbReference type="ARBA" id="ARBA00023268"/>
    </source>
</evidence>
<dbReference type="EC" id="2.7.1.26" evidence="15"/>
<dbReference type="FunFam" id="3.40.50.620:FF:000021">
    <property type="entry name" value="Riboflavin biosynthesis protein"/>
    <property type="match status" value="1"/>
</dbReference>
<dbReference type="Pfam" id="PF01687">
    <property type="entry name" value="Flavokinase"/>
    <property type="match status" value="1"/>
</dbReference>
<keyword evidence="5 15" id="KW-0288">FMN</keyword>
<comment type="function">
    <text evidence="1">Catalyzes the phosphorylation of riboflavin to FMN followed by the adenylation of FMN to FAD.</text>
</comment>
<evidence type="ECO:0000256" key="11">
    <source>
        <dbReference type="ARBA" id="ARBA00022840"/>
    </source>
</evidence>
<keyword evidence="12" id="KW-0511">Multifunctional enzyme</keyword>
<keyword evidence="4 15" id="KW-0285">Flavoprotein</keyword>
<comment type="caution">
    <text evidence="17">The sequence shown here is derived from an EMBL/GenBank/DDBJ whole genome shotgun (WGS) entry which is preliminary data.</text>
</comment>
<evidence type="ECO:0000313" key="18">
    <source>
        <dbReference type="Proteomes" id="UP000544222"/>
    </source>
</evidence>
<dbReference type="Gene3D" id="3.40.50.620">
    <property type="entry name" value="HUPs"/>
    <property type="match status" value="1"/>
</dbReference>
<comment type="similarity">
    <text evidence="15">Belongs to the ribF family.</text>
</comment>
<comment type="catalytic activity">
    <reaction evidence="14 15">
        <text>FMN + ATP + H(+) = FAD + diphosphate</text>
        <dbReference type="Rhea" id="RHEA:17237"/>
        <dbReference type="ChEBI" id="CHEBI:15378"/>
        <dbReference type="ChEBI" id="CHEBI:30616"/>
        <dbReference type="ChEBI" id="CHEBI:33019"/>
        <dbReference type="ChEBI" id="CHEBI:57692"/>
        <dbReference type="ChEBI" id="CHEBI:58210"/>
        <dbReference type="EC" id="2.7.7.2"/>
    </reaction>
</comment>
<evidence type="ECO:0000256" key="2">
    <source>
        <dbReference type="ARBA" id="ARBA00004726"/>
    </source>
</evidence>
<dbReference type="Proteomes" id="UP000544222">
    <property type="component" value="Unassembled WGS sequence"/>
</dbReference>
<dbReference type="InterPro" id="IPR002606">
    <property type="entry name" value="Riboflavin_kinase_bac"/>
</dbReference>
<dbReference type="PANTHER" id="PTHR22749">
    <property type="entry name" value="RIBOFLAVIN KINASE/FMN ADENYLYLTRANSFERASE"/>
    <property type="match status" value="1"/>
</dbReference>
<comment type="pathway">
    <text evidence="3 15">Cofactor biosynthesis; FMN biosynthesis; FMN from riboflavin (ATP route): step 1/1.</text>
</comment>
<evidence type="ECO:0000313" key="17">
    <source>
        <dbReference type="EMBL" id="MBB3188691.1"/>
    </source>
</evidence>
<dbReference type="PIRSF" id="PIRSF004491">
    <property type="entry name" value="FAD_Synth"/>
    <property type="match status" value="1"/>
</dbReference>
<comment type="catalytic activity">
    <reaction evidence="13 15">
        <text>riboflavin + ATP = FMN + ADP + H(+)</text>
        <dbReference type="Rhea" id="RHEA:14357"/>
        <dbReference type="ChEBI" id="CHEBI:15378"/>
        <dbReference type="ChEBI" id="CHEBI:30616"/>
        <dbReference type="ChEBI" id="CHEBI:57986"/>
        <dbReference type="ChEBI" id="CHEBI:58210"/>
        <dbReference type="ChEBI" id="CHEBI:456216"/>
        <dbReference type="EC" id="2.7.1.26"/>
    </reaction>
</comment>
<dbReference type="UniPathway" id="UPA00277">
    <property type="reaction ID" value="UER00407"/>
</dbReference>
<comment type="pathway">
    <text evidence="2 15">Cofactor biosynthesis; FAD biosynthesis; FAD from FMN: step 1/1.</text>
</comment>
<evidence type="ECO:0000259" key="16">
    <source>
        <dbReference type="SMART" id="SM00904"/>
    </source>
</evidence>
<dbReference type="InterPro" id="IPR023465">
    <property type="entry name" value="Riboflavin_kinase_dom_sf"/>
</dbReference>
<evidence type="ECO:0000256" key="9">
    <source>
        <dbReference type="ARBA" id="ARBA00022777"/>
    </source>
</evidence>
<evidence type="ECO:0000256" key="4">
    <source>
        <dbReference type="ARBA" id="ARBA00022630"/>
    </source>
</evidence>
<keyword evidence="10 15" id="KW-0274">FAD</keyword>
<dbReference type="Gene3D" id="2.40.30.30">
    <property type="entry name" value="Riboflavin kinase-like"/>
    <property type="match status" value="1"/>
</dbReference>
<dbReference type="GO" id="GO:0008531">
    <property type="term" value="F:riboflavin kinase activity"/>
    <property type="evidence" value="ECO:0007669"/>
    <property type="project" value="UniProtKB-UniRule"/>
</dbReference>
<dbReference type="PANTHER" id="PTHR22749:SF6">
    <property type="entry name" value="RIBOFLAVIN KINASE"/>
    <property type="match status" value="1"/>
</dbReference>
<protein>
    <recommendedName>
        <fullName evidence="15">Riboflavin biosynthesis protein</fullName>
    </recommendedName>
    <domain>
        <recommendedName>
            <fullName evidence="15">Riboflavin kinase</fullName>
            <ecNumber evidence="15">2.7.1.26</ecNumber>
        </recommendedName>
        <alternativeName>
            <fullName evidence="15">Flavokinase</fullName>
        </alternativeName>
    </domain>
    <domain>
        <recommendedName>
            <fullName evidence="15">FMN adenylyltransferase</fullName>
            <ecNumber evidence="15">2.7.7.2</ecNumber>
        </recommendedName>
        <alternativeName>
            <fullName evidence="15">FAD pyrophosphorylase</fullName>
        </alternativeName>
        <alternativeName>
            <fullName evidence="15">FAD synthase</fullName>
        </alternativeName>
    </domain>
</protein>
<keyword evidence="8 15" id="KW-0547">Nucleotide-binding</keyword>
<evidence type="ECO:0000256" key="7">
    <source>
        <dbReference type="ARBA" id="ARBA00022695"/>
    </source>
</evidence>
<evidence type="ECO:0000256" key="10">
    <source>
        <dbReference type="ARBA" id="ARBA00022827"/>
    </source>
</evidence>
<dbReference type="GO" id="GO:0003919">
    <property type="term" value="F:FMN adenylyltransferase activity"/>
    <property type="evidence" value="ECO:0007669"/>
    <property type="project" value="UniProtKB-UniRule"/>
</dbReference>
<dbReference type="NCBIfam" id="NF004162">
    <property type="entry name" value="PRK05627.1-5"/>
    <property type="match status" value="1"/>
</dbReference>
<evidence type="ECO:0000256" key="15">
    <source>
        <dbReference type="PIRNR" id="PIRNR004491"/>
    </source>
</evidence>
<dbReference type="SMART" id="SM00904">
    <property type="entry name" value="Flavokinase"/>
    <property type="match status" value="1"/>
</dbReference>
<accession>A0A7W5H3Q3</accession>
<evidence type="ECO:0000256" key="6">
    <source>
        <dbReference type="ARBA" id="ARBA00022679"/>
    </source>
</evidence>
<evidence type="ECO:0000256" key="5">
    <source>
        <dbReference type="ARBA" id="ARBA00022643"/>
    </source>
</evidence>
<dbReference type="SUPFAM" id="SSF52374">
    <property type="entry name" value="Nucleotidylyl transferase"/>
    <property type="match status" value="1"/>
</dbReference>
<dbReference type="InterPro" id="IPR014729">
    <property type="entry name" value="Rossmann-like_a/b/a_fold"/>
</dbReference>
<dbReference type="AlphaFoldDB" id="A0A7W5H3Q3"/>
<keyword evidence="7 15" id="KW-0548">Nucleotidyltransferase</keyword>
<dbReference type="SUPFAM" id="SSF82114">
    <property type="entry name" value="Riboflavin kinase-like"/>
    <property type="match status" value="1"/>
</dbReference>
<dbReference type="GO" id="GO:0009398">
    <property type="term" value="P:FMN biosynthetic process"/>
    <property type="evidence" value="ECO:0007669"/>
    <property type="project" value="UniProtKB-UniRule"/>
</dbReference>
<keyword evidence="9 15" id="KW-0418">Kinase</keyword>
<evidence type="ECO:0000256" key="14">
    <source>
        <dbReference type="ARBA" id="ARBA00049494"/>
    </source>
</evidence>
<dbReference type="InterPro" id="IPR023468">
    <property type="entry name" value="Riboflavin_kinase"/>
</dbReference>
<dbReference type="EC" id="2.7.7.2" evidence="15"/>
<evidence type="ECO:0000256" key="13">
    <source>
        <dbReference type="ARBA" id="ARBA00047880"/>
    </source>
</evidence>
<organism evidence="17 18">
    <name type="scientific">Microbacter margulisiae</name>
    <dbReference type="NCBI Taxonomy" id="1350067"/>
    <lineage>
        <taxon>Bacteria</taxon>
        <taxon>Pseudomonadati</taxon>
        <taxon>Bacteroidota</taxon>
        <taxon>Bacteroidia</taxon>
        <taxon>Bacteroidales</taxon>
        <taxon>Porphyromonadaceae</taxon>
        <taxon>Microbacter</taxon>
    </lineage>
</organism>
<keyword evidence="11 15" id="KW-0067">ATP-binding</keyword>
<dbReference type="UniPathway" id="UPA00276">
    <property type="reaction ID" value="UER00406"/>
</dbReference>
<keyword evidence="18" id="KW-1185">Reference proteome</keyword>
<name>A0A7W5H3Q3_9PORP</name>
<sequence length="331" mass="37875">MKRIGFRNFVAITKNDFAVNIITNLSIQDGEQIAATVGFFDGVHRGHQYIIEQLKKVAKANDIKSAVITFKTHPRKELHSEFVPQLLTTLDEKLELLAKTGIDYCILLDFNPEIQNLSAEEFIKTVLKEKLHASHFLTGYDNRIGKGRNDDFEKYVQYGEEVGIKVIKTEEFLFEGKQVSSSEIRRLMSEGDIAVANKLLGYNFKLTGTVVEGQRNGRKIGYPTANIQPYDKEKIVPSNGVYATWTIFENLRYPGMLNIGQRPTLIEVPNKETIEVHILNFDKMIYGQEITIEIIKRFRGEKKFENLIALKAQLDKDKKRVISILNKNNHP</sequence>
<dbReference type="Pfam" id="PF06574">
    <property type="entry name" value="FAD_syn"/>
    <property type="match status" value="1"/>
</dbReference>
<dbReference type="RefSeq" id="WP_221202221.1">
    <property type="nucleotide sequence ID" value="NZ_JACHYB010000002.1"/>
</dbReference>
<reference evidence="17 18" key="1">
    <citation type="submission" date="2020-08" db="EMBL/GenBank/DDBJ databases">
        <title>Genomic Encyclopedia of Type Strains, Phase IV (KMG-IV): sequencing the most valuable type-strain genomes for metagenomic binning, comparative biology and taxonomic classification.</title>
        <authorList>
            <person name="Goeker M."/>
        </authorList>
    </citation>
    <scope>NUCLEOTIDE SEQUENCE [LARGE SCALE GENOMIC DNA]</scope>
    <source>
        <strain evidence="17 18">DSM 27471</strain>
    </source>
</reference>
<keyword evidence="6 15" id="KW-0808">Transferase</keyword>
<evidence type="ECO:0000256" key="1">
    <source>
        <dbReference type="ARBA" id="ARBA00002121"/>
    </source>
</evidence>
<dbReference type="GO" id="GO:0006747">
    <property type="term" value="P:FAD biosynthetic process"/>
    <property type="evidence" value="ECO:0007669"/>
    <property type="project" value="UniProtKB-UniRule"/>
</dbReference>
<dbReference type="EMBL" id="JACHYB010000002">
    <property type="protein sequence ID" value="MBB3188691.1"/>
    <property type="molecule type" value="Genomic_DNA"/>
</dbReference>
<dbReference type="NCBIfam" id="TIGR00083">
    <property type="entry name" value="ribF"/>
    <property type="match status" value="1"/>
</dbReference>
<evidence type="ECO:0000256" key="8">
    <source>
        <dbReference type="ARBA" id="ARBA00022741"/>
    </source>
</evidence>
<evidence type="ECO:0000256" key="3">
    <source>
        <dbReference type="ARBA" id="ARBA00005201"/>
    </source>
</evidence>
<dbReference type="CDD" id="cd02064">
    <property type="entry name" value="FAD_synthetase_N"/>
    <property type="match status" value="1"/>
</dbReference>
<dbReference type="GO" id="GO:0005524">
    <property type="term" value="F:ATP binding"/>
    <property type="evidence" value="ECO:0007669"/>
    <property type="project" value="UniProtKB-UniRule"/>
</dbReference>
<proteinExistence type="inferred from homology"/>
<feature type="domain" description="Riboflavin kinase" evidence="16">
    <location>
        <begin position="199"/>
        <end position="326"/>
    </location>
</feature>